<feature type="transmembrane region" description="Helical" evidence="15">
    <location>
        <begin position="2934"/>
        <end position="2957"/>
    </location>
</feature>
<keyword evidence="5 14" id="KW-0245">EGF-like domain</keyword>
<feature type="domain" description="PA14" evidence="18">
    <location>
        <begin position="576"/>
        <end position="737"/>
    </location>
</feature>
<dbReference type="Proteomes" id="UP001249851">
    <property type="component" value="Unassembled WGS sequence"/>
</dbReference>
<dbReference type="SUPFAM" id="SSF53300">
    <property type="entry name" value="vWA-like"/>
    <property type="match status" value="3"/>
</dbReference>
<feature type="domain" description="EGF-like" evidence="16">
    <location>
        <begin position="240"/>
        <end position="280"/>
    </location>
</feature>
<sequence length="3099" mass="345020">MVFVCAALLEVQRLVKETVLFCLRTGCSFLVLKNFKYYDDLDNILTSHTKYTVLVDNEDLSQLTISRIQSDVDECVAGDICSGYRCTNTKGSYTCECQAGYKWNSNSMSCKDLNECSTGVHSCKSGQICVNEVGTFSCNCGSGLKWNSQSKTCKDIDECALNTHNCSSMAICSNNHGSYSCTCTGGYTGNGFTCTDLNECTSKELNNCQSNGDCMNKNGTYACNCGPWFQWNANTMKCADIDECSLKTDGCSKFADCKNTNGGYNCRCVVGFIGDGFNCTGPPLCPISADISFVLNTATNSGDLQKQRTFLKMVASRFDLSGGNRMSVTSYVHYVKNHIILGASKDNKEFANVVDTLRHFNGEYRLDLAVNSVLGKYYPTNQASSNGKVIVLIVSHKLARSPDFCPPFMQPYRLASKLKDRGVRVLMAVVNVNTDKYFKELINSDDEVWRFSGYDDLLSAAGNFSNAICKTSARSIGTPRCLSQGDYCQTYAVCELQGNSYLCRCRTGFSLNGTTCVPLDCPVGYIKNGIACQDINECNATHKTGHQPICNSSAACMNTAGSYVCICKEGFAKQGSSCVGIYREIYSSIPGDTVEELFRHWKFPWKPDYTEVLIRFDATLNLGGESYGQRLSTFYFPSSNGSHVFSLSCASSCELWISGDDMERNMSRIIKLEPWESTNYQQWDKHQDKMRPVALLSGKPYLLRAYMKAGPGLAYGHISVGVETPENILERPIFKSSLGNYRDFCASQANTCQSGSECINQLHMPVCACVPGFNRHGGSCTAPEQCPVAVSITFLIDTSASVTSYENFENQKMSIQRIATRLNVTVLGGVKVIPYSDMIHASQIIDVHGKNAIGDLAKRLHNVQYLMGGCSRYDLAIKSAYNDFISQGNHPGVKNILVLFVSGKIPRDAVKSLKSTSTLLKQSKIPTFAVGIGNAVESKDLEIIATEPIKVSIFERFDNLQWDKIYKDICKSADHASCIETNETFHCVCDNGFIASGSQCVDINECLNGSHTCDKIATCLNTEGSYKCKCPSGYLLNGTSCKDVDECSANQDVCHKDAHCINHAGGYTCACVSGYSGNGTFCEAPEKCQVTVDLIFAVDASGSVGKENYEKQKEFIKILASRYDLASKSKAGVVVFSGDASNVIHLGSKRTALSFANAVNIIPYLESVTRIDLGLKMVYDEYFTSSTSNDTQRLVILLTDGKQTLKNYMNPRYVPIHDTVQLLRSKAASIFAVGIGQSVDIREMRMVTKSEEDIFLASEFKDLVDKADTIAKTTCSVALQAAGISVCSADVEITSCHFGAHCVNRSNNFSCTCKPGFLDDSQQCRDADECATRRDNCHFTALCVNTAGSYYCHCNQSGYTYNGSMCVDIDECLQEWDGCDKDKSTCVNTKGSFYCACPNKNYAWNGSRQACVDIDECTFGLHDCPFNTNCVNTLGSYTCKCASGFMYNDSRCYDVDECVNGLHKCPAITHCVNTAGSYNCLCFQSGYRYDGNACLDIDECALGLHECHLSTSCVNTVGSYNCSCDHITGYFYNGSICLDINECMDPGRCAENATCVNRYQSYDCVCSAVESHLCYGLTLCDTPQVQIINVGRSIDSPSVVPLWSSYTFKARIELRCGLIKTKNMSWILASPSLNSSEGVKSGIVVSRESDQWSVDESHIYLAYALKTLYLSVHVFQGKNQTEEIVYDKGYVKIILLPLVAIIVGETEITRGNTQHFILNASTSYDPHKGPGNLQSLKFHWLCRKSHEAFPTEIVADLPIISLNGSAATSGGCFDSGIGRLETTEPVVVLNASNLAESTGSYVFKIVVSKDSRTASDIKTVHVVEGNPPEVSMKFVFHDRLKVLPSAPLTIGAEYVGSSCDDPVEYKWILFEQSKQSTNWTSILNNSETASVLAIEPNTLEENTVYRLELNLLLGNGTPSKSAQVFRTAELPKDGVCDISPDTGEAVFTSFQLLCSGWFAAVNETFTYEVQIEGSGGITFILSRSSNERQTFVLPQGNVNHNYSYNITVYILRSNGASSEKEIAVTVLPPTKTKQQDVFASLEKNATSFEKYLDNMVLQSAWQLMTAMLLTIESQEMINSSSLNLTQLAKQKSILRDIAIRRFQPEDLDDLALMSAFLASAGRNVPELSFEAMEGLPGMLSIMSERVRSVAANMNAGDERFISMEAYNLLFGAAELLTVSVQASVSTEDNENPTAEQLKAREIVFKAQSLFRTLLRVLASRSAVSQPPKDLQVLGIDFILGRETTCGLAKRHFNTSKDQGFTLPDNMKEAFHNVNYKIVEYHMIRLDFNPYPWGNNHKNVKSEIFSLEFMDQNGEDILVKGENLEIDIRLSLESKVSASNNFFVKPLAMRYHTVKLENISDSMILEAEPKNKTQYMMTFVKKGERPTVENYDHRAIVPDYSSCSYGSVGSDLVGNCSRSPYEIMSTANFNETGLFYVGVLYIDGDISDAKPFRKKRSCFGRRRMKRDCVEPKPPPVKGDVYNRTLVYNPSTDQNYSLKVRLYSCYYFVLTQGDWSKAGCKVGGETNDEILHCRCNHLTSFGGGFVVAPNPIDLDKVFDEFTRLGETGNYLVLSVVCSVFGVYFVLLIWARKADLQDERKFVRESVAFMVFYVLLVIVSYGNKGYDRYLMNKATRDGFEYFDQVNSGDKLWTYMLGKFVEDSYAGEWYNGKREETTEYIGNKISMLVGMPRLRQLRIREGTCQVVKEFEGLISECYDYYSSAEEDTTRLYLPQWVHLLNSQLKWTNLTDVCPRPWRYLSAQELNNYPSWAQHHLYDGGGYVLDLGYDRPTAMRMMEDVKDKNWIDRRTRAVLLEFQVMNLNSNLMSIVTYYYEVLPFGFGQTWEQIDTIKIFNLQSLSFGFYLTCQVLFFLLVLMYITIILMRLYSKGCAFFKVVWNWVDIGQILSAGLAIVFYVFKSKFLHDCISELRKNPFVTISFQFAILWAEMENFALSVALFIATFKILRYIHLNPHVQILAWTITSAKRDLVSFFVVFAIIFFAHAHFGYIAFGNSVYSFSSLFRSIASEFELALGNTNHVKEANDVSQILGRLFTTSFMLSLAVLLVNIFISILDISLHEVKQDEERLQEAFGMGALIKALFLG</sequence>
<feature type="domain" description="EGF-like" evidence="16">
    <location>
        <begin position="155"/>
        <end position="195"/>
    </location>
</feature>
<feature type="transmembrane region" description="Helical" evidence="15">
    <location>
        <begin position="2568"/>
        <end position="2587"/>
    </location>
</feature>
<evidence type="ECO:0000256" key="6">
    <source>
        <dbReference type="ARBA" id="ARBA00022692"/>
    </source>
</evidence>
<feature type="domain" description="VWFA" evidence="17">
    <location>
        <begin position="290"/>
        <end position="468"/>
    </location>
</feature>
<dbReference type="SUPFAM" id="SSF57184">
    <property type="entry name" value="Growth factor receptor domain"/>
    <property type="match status" value="4"/>
</dbReference>
<dbReference type="GO" id="GO:0016020">
    <property type="term" value="C:membrane"/>
    <property type="evidence" value="ECO:0007669"/>
    <property type="project" value="UniProtKB-SubCell"/>
</dbReference>
<feature type="domain" description="EGF-like" evidence="16">
    <location>
        <begin position="1283"/>
        <end position="1325"/>
    </location>
</feature>
<dbReference type="InterPro" id="IPR037524">
    <property type="entry name" value="PA14/GLEYA"/>
</dbReference>
<dbReference type="InterPro" id="IPR009030">
    <property type="entry name" value="Growth_fac_rcpt_cys_sf"/>
</dbReference>
<dbReference type="Pfam" id="PF08016">
    <property type="entry name" value="PKD_channel"/>
    <property type="match status" value="1"/>
</dbReference>
<dbReference type="InterPro" id="IPR000203">
    <property type="entry name" value="GPS"/>
</dbReference>
<dbReference type="InterPro" id="IPR013122">
    <property type="entry name" value="PKD1_2_channel"/>
</dbReference>
<dbReference type="CDD" id="cd00054">
    <property type="entry name" value="EGF_CA"/>
    <property type="match status" value="15"/>
</dbReference>
<dbReference type="Pfam" id="PF12661">
    <property type="entry name" value="hEGF"/>
    <property type="match status" value="1"/>
</dbReference>
<evidence type="ECO:0000313" key="20">
    <source>
        <dbReference type="Proteomes" id="UP001249851"/>
    </source>
</evidence>
<feature type="transmembrane region" description="Helical" evidence="15">
    <location>
        <begin position="2892"/>
        <end position="2914"/>
    </location>
</feature>
<reference evidence="19" key="1">
    <citation type="journal article" date="2023" name="G3 (Bethesda)">
        <title>Whole genome assembly and annotation of the endangered Caribbean coral Acropora cervicornis.</title>
        <authorList>
            <person name="Selwyn J.D."/>
            <person name="Vollmer S.V."/>
        </authorList>
    </citation>
    <scope>NUCLEOTIDE SEQUENCE</scope>
    <source>
        <strain evidence="19">K2</strain>
    </source>
</reference>
<feature type="domain" description="VWFA" evidence="17">
    <location>
        <begin position="1093"/>
        <end position="1270"/>
    </location>
</feature>
<evidence type="ECO:0000256" key="7">
    <source>
        <dbReference type="ARBA" id="ARBA00022729"/>
    </source>
</evidence>
<evidence type="ECO:0000256" key="8">
    <source>
        <dbReference type="ARBA" id="ARBA00022737"/>
    </source>
</evidence>
<name>A0AAD9QI63_ACRCE</name>
<comment type="caution">
    <text evidence="14">Lacks conserved residue(s) required for the propagation of feature annotation.</text>
</comment>
<evidence type="ECO:0000256" key="13">
    <source>
        <dbReference type="PIRSR" id="PIRSR603915-2"/>
    </source>
</evidence>
<evidence type="ECO:0000256" key="3">
    <source>
        <dbReference type="ARBA" id="ARBA00007200"/>
    </source>
</evidence>
<feature type="transmembrane region" description="Helical" evidence="15">
    <location>
        <begin position="2857"/>
        <end position="2880"/>
    </location>
</feature>
<evidence type="ECO:0000256" key="12">
    <source>
        <dbReference type="ARBA" id="ARBA00023180"/>
    </source>
</evidence>
<proteinExistence type="inferred from homology"/>
<dbReference type="PANTHER" id="PTHR24039">
    <property type="entry name" value="FIBRILLIN-RELATED"/>
    <property type="match status" value="1"/>
</dbReference>
<dbReference type="Pfam" id="PF12947">
    <property type="entry name" value="EGF_3"/>
    <property type="match status" value="1"/>
</dbReference>
<evidence type="ECO:0000256" key="11">
    <source>
        <dbReference type="ARBA" id="ARBA00023157"/>
    </source>
</evidence>
<dbReference type="Pfam" id="PF02010">
    <property type="entry name" value="REJ"/>
    <property type="match status" value="1"/>
</dbReference>
<comment type="subcellular location">
    <subcellularLocation>
        <location evidence="1">Membrane</location>
        <topology evidence="1">Multi-pass membrane protein</topology>
    </subcellularLocation>
    <subcellularLocation>
        <location evidence="2">Secreted</location>
    </subcellularLocation>
</comment>
<dbReference type="FunFam" id="2.10.25.10:FF:000038">
    <property type="entry name" value="Fibrillin 2"/>
    <property type="match status" value="8"/>
</dbReference>
<dbReference type="PROSITE" id="PS01187">
    <property type="entry name" value="EGF_CA"/>
    <property type="match status" value="8"/>
</dbReference>
<dbReference type="PROSITE" id="PS00010">
    <property type="entry name" value="ASX_HYDROXYL"/>
    <property type="match status" value="14"/>
</dbReference>
<feature type="domain" description="EGF-like" evidence="16">
    <location>
        <begin position="1413"/>
        <end position="1453"/>
    </location>
</feature>
<dbReference type="InterPro" id="IPR003915">
    <property type="entry name" value="PKD_2"/>
</dbReference>
<feature type="domain" description="VWFA" evidence="17">
    <location>
        <begin position="791"/>
        <end position="969"/>
    </location>
</feature>
<dbReference type="SMART" id="SM00327">
    <property type="entry name" value="VWA"/>
    <property type="match status" value="3"/>
</dbReference>
<feature type="domain" description="EGF-like" evidence="16">
    <location>
        <begin position="196"/>
        <end position="239"/>
    </location>
</feature>
<dbReference type="InterPro" id="IPR002035">
    <property type="entry name" value="VWF_A"/>
</dbReference>
<organism evidence="19 20">
    <name type="scientific">Acropora cervicornis</name>
    <name type="common">Staghorn coral</name>
    <dbReference type="NCBI Taxonomy" id="6130"/>
    <lineage>
        <taxon>Eukaryota</taxon>
        <taxon>Metazoa</taxon>
        <taxon>Cnidaria</taxon>
        <taxon>Anthozoa</taxon>
        <taxon>Hexacorallia</taxon>
        <taxon>Scleractinia</taxon>
        <taxon>Astrocoeniina</taxon>
        <taxon>Acroporidae</taxon>
        <taxon>Acropora</taxon>
    </lineage>
</organism>
<protein>
    <submittedName>
        <fullName evidence="19">Polycystic kidney disease 2-like 1 protein</fullName>
    </submittedName>
</protein>
<dbReference type="InterPro" id="IPR000152">
    <property type="entry name" value="EGF-type_Asp/Asn_hydroxyl_site"/>
</dbReference>
<keyword evidence="4" id="KW-0964">Secreted</keyword>
<evidence type="ECO:0000259" key="18">
    <source>
        <dbReference type="PROSITE" id="PS51820"/>
    </source>
</evidence>
<dbReference type="InterPro" id="IPR000742">
    <property type="entry name" value="EGF"/>
</dbReference>
<keyword evidence="11" id="KW-1015">Disulfide bond</keyword>
<feature type="domain" description="EGF-like" evidence="16">
    <location>
        <begin position="112"/>
        <end position="154"/>
    </location>
</feature>
<feature type="domain" description="EGF-like" evidence="16">
    <location>
        <begin position="1496"/>
        <end position="1538"/>
    </location>
</feature>
<dbReference type="Pfam" id="PF00092">
    <property type="entry name" value="VWA"/>
    <property type="match status" value="3"/>
</dbReference>
<dbReference type="EMBL" id="JARQWQ010000031">
    <property type="protein sequence ID" value="KAK2561713.1"/>
    <property type="molecule type" value="Genomic_DNA"/>
</dbReference>
<evidence type="ECO:0000256" key="14">
    <source>
        <dbReference type="PROSITE-ProRule" id="PRU00076"/>
    </source>
</evidence>
<dbReference type="Gene3D" id="1.10.287.70">
    <property type="match status" value="1"/>
</dbReference>
<dbReference type="InterPro" id="IPR046791">
    <property type="entry name" value="Polycystin_dom"/>
</dbReference>
<keyword evidence="7" id="KW-0732">Signal</keyword>
<dbReference type="GO" id="GO:0005576">
    <property type="term" value="C:extracellular region"/>
    <property type="evidence" value="ECO:0007669"/>
    <property type="project" value="UniProtKB-SubCell"/>
</dbReference>
<evidence type="ECO:0000256" key="9">
    <source>
        <dbReference type="ARBA" id="ARBA00022989"/>
    </source>
</evidence>
<dbReference type="PRINTS" id="PR01433">
    <property type="entry name" value="POLYCYSTIN2"/>
</dbReference>
<feature type="domain" description="EGF-like" evidence="16">
    <location>
        <begin position="1002"/>
        <end position="1042"/>
    </location>
</feature>
<dbReference type="FunFam" id="2.10.25.10:FF:000014">
    <property type="entry name" value="Latent-transforming growth factor beta-binding protein 3"/>
    <property type="match status" value="1"/>
</dbReference>
<feature type="domain" description="EGF-like" evidence="16">
    <location>
        <begin position="1043"/>
        <end position="1083"/>
    </location>
</feature>
<evidence type="ECO:0000256" key="5">
    <source>
        <dbReference type="ARBA" id="ARBA00022536"/>
    </source>
</evidence>
<feature type="domain" description="EGF-like" evidence="16">
    <location>
        <begin position="1454"/>
        <end position="1495"/>
    </location>
</feature>
<dbReference type="SMART" id="SM00179">
    <property type="entry name" value="EGF_CA"/>
    <property type="match status" value="17"/>
</dbReference>
<keyword evidence="6 15" id="KW-0812">Transmembrane</keyword>
<keyword evidence="12" id="KW-0325">Glycoprotein</keyword>
<dbReference type="PROSITE" id="PS50234">
    <property type="entry name" value="VWFA"/>
    <property type="match status" value="3"/>
</dbReference>
<dbReference type="InterPro" id="IPR018097">
    <property type="entry name" value="EGF_Ca-bd_CS"/>
</dbReference>
<evidence type="ECO:0000313" key="19">
    <source>
        <dbReference type="EMBL" id="KAK2561713.1"/>
    </source>
</evidence>
<dbReference type="PROSITE" id="PS01186">
    <property type="entry name" value="EGF_2"/>
    <property type="match status" value="9"/>
</dbReference>
<evidence type="ECO:0000256" key="1">
    <source>
        <dbReference type="ARBA" id="ARBA00004141"/>
    </source>
</evidence>
<evidence type="ECO:0000259" key="17">
    <source>
        <dbReference type="PROSITE" id="PS50234"/>
    </source>
</evidence>
<feature type="domain" description="EGF-like" evidence="16">
    <location>
        <begin position="1539"/>
        <end position="1575"/>
    </location>
</feature>
<feature type="domain" description="EGF-like" evidence="16">
    <location>
        <begin position="1326"/>
        <end position="1367"/>
    </location>
</feature>
<comment type="caution">
    <text evidence="19">The sequence shown here is derived from an EMBL/GenBank/DDBJ whole genome shotgun (WGS) entry which is preliminary data.</text>
</comment>
<keyword evidence="9 15" id="KW-1133">Transmembrane helix</keyword>
<dbReference type="Gene3D" id="3.40.50.410">
    <property type="entry name" value="von Willebrand factor, type A domain"/>
    <property type="match status" value="3"/>
</dbReference>
<dbReference type="Pfam" id="PF07645">
    <property type="entry name" value="EGF_CA"/>
    <property type="match status" value="13"/>
</dbReference>
<dbReference type="CDD" id="cd01450">
    <property type="entry name" value="vWFA_subfamily_ECM"/>
    <property type="match status" value="1"/>
</dbReference>
<dbReference type="InterPro" id="IPR024731">
    <property type="entry name" value="NELL2-like_EGF"/>
</dbReference>
<evidence type="ECO:0000256" key="4">
    <source>
        <dbReference type="ARBA" id="ARBA00022525"/>
    </source>
</evidence>
<dbReference type="Gene3D" id="2.10.25.10">
    <property type="entry name" value="Laminin"/>
    <property type="match status" value="15"/>
</dbReference>
<keyword evidence="8" id="KW-0677">Repeat</keyword>
<keyword evidence="20" id="KW-1185">Reference proteome</keyword>
<reference evidence="19" key="2">
    <citation type="journal article" date="2023" name="Science">
        <title>Genomic signatures of disease resistance in endangered staghorn corals.</title>
        <authorList>
            <person name="Vollmer S.V."/>
            <person name="Selwyn J.D."/>
            <person name="Despard B.A."/>
            <person name="Roesel C.L."/>
        </authorList>
    </citation>
    <scope>NUCLEOTIDE SEQUENCE</scope>
    <source>
        <strain evidence="19">K2</strain>
    </source>
</reference>
<dbReference type="Pfam" id="PF20519">
    <property type="entry name" value="Polycystin_dom"/>
    <property type="match status" value="1"/>
</dbReference>
<accession>A0AAD9QI63</accession>
<evidence type="ECO:0000256" key="15">
    <source>
        <dbReference type="SAM" id="Phobius"/>
    </source>
</evidence>
<comment type="similarity">
    <text evidence="3">Belongs to the polycystin family.</text>
</comment>
<feature type="transmembrane region" description="Helical" evidence="15">
    <location>
        <begin position="3053"/>
        <end position="3073"/>
    </location>
</feature>
<feature type="domain" description="EGF-like" evidence="16">
    <location>
        <begin position="741"/>
        <end position="781"/>
    </location>
</feature>
<dbReference type="PROSITE" id="PS51820">
    <property type="entry name" value="PA14"/>
    <property type="match status" value="1"/>
</dbReference>
<evidence type="ECO:0000256" key="10">
    <source>
        <dbReference type="ARBA" id="ARBA00023136"/>
    </source>
</evidence>
<dbReference type="InterPro" id="IPR013032">
    <property type="entry name" value="EGF-like_CS"/>
</dbReference>
<dbReference type="SUPFAM" id="SSF57196">
    <property type="entry name" value="EGF/Laminin"/>
    <property type="match status" value="5"/>
</dbReference>
<feature type="transmembrane region" description="Helical" evidence="15">
    <location>
        <begin position="2985"/>
        <end position="3007"/>
    </location>
</feature>
<dbReference type="GO" id="GO:0005509">
    <property type="term" value="F:calcium ion binding"/>
    <property type="evidence" value="ECO:0007669"/>
    <property type="project" value="InterPro"/>
</dbReference>
<dbReference type="InterPro" id="IPR036465">
    <property type="entry name" value="vWFA_dom_sf"/>
</dbReference>
<dbReference type="InterPro" id="IPR001881">
    <property type="entry name" value="EGF-like_Ca-bd_dom"/>
</dbReference>
<feature type="transmembrane region" description="Helical" evidence="15">
    <location>
        <begin position="2599"/>
        <end position="2619"/>
    </location>
</feature>
<dbReference type="SMART" id="SM00303">
    <property type="entry name" value="GPS"/>
    <property type="match status" value="1"/>
</dbReference>
<keyword evidence="10 15" id="KW-0472">Membrane</keyword>
<gene>
    <name evidence="19" type="ORF">P5673_015075</name>
</gene>
<dbReference type="PROSITE" id="PS50026">
    <property type="entry name" value="EGF_3"/>
    <property type="match status" value="14"/>
</dbReference>
<feature type="disulfide bond" evidence="13">
    <location>
        <begin position="2700"/>
        <end position="2713"/>
    </location>
</feature>
<evidence type="ECO:0000256" key="2">
    <source>
        <dbReference type="ARBA" id="ARBA00004613"/>
    </source>
</evidence>
<dbReference type="InterPro" id="IPR049883">
    <property type="entry name" value="NOTCH1_EGF-like"/>
</dbReference>
<dbReference type="SMART" id="SM00181">
    <property type="entry name" value="EGF"/>
    <property type="match status" value="18"/>
</dbReference>
<evidence type="ECO:0000259" key="16">
    <source>
        <dbReference type="PROSITE" id="PS50026"/>
    </source>
</evidence>
<dbReference type="InterPro" id="IPR002859">
    <property type="entry name" value="PKD/REJ-like"/>
</dbReference>
<feature type="domain" description="EGF-like" evidence="16">
    <location>
        <begin position="477"/>
        <end position="517"/>
    </location>
</feature>